<dbReference type="GO" id="GO:0005829">
    <property type="term" value="C:cytosol"/>
    <property type="evidence" value="ECO:0007669"/>
    <property type="project" value="TreeGrafter"/>
</dbReference>
<dbReference type="InterPro" id="IPR001160">
    <property type="entry name" value="Peptidase_M20C"/>
</dbReference>
<evidence type="ECO:0000256" key="9">
    <source>
        <dbReference type="ARBA" id="ARBA00036421"/>
    </source>
</evidence>
<comment type="cofactor">
    <cofactor evidence="2">
        <name>Zn(2+)</name>
        <dbReference type="ChEBI" id="CHEBI:29105"/>
    </cofactor>
</comment>
<comment type="similarity">
    <text evidence="12">Belongs to the peptidase M20C family.</text>
</comment>
<evidence type="ECO:0000259" key="18">
    <source>
        <dbReference type="Pfam" id="PF07687"/>
    </source>
</evidence>
<evidence type="ECO:0000256" key="11">
    <source>
        <dbReference type="ARBA" id="ARBA00044252"/>
    </source>
</evidence>
<keyword evidence="20" id="KW-1185">Reference proteome</keyword>
<keyword evidence="7" id="KW-0482">Metalloprotease</keyword>
<evidence type="ECO:0000256" key="17">
    <source>
        <dbReference type="ARBA" id="ARBA00078074"/>
    </source>
</evidence>
<dbReference type="KEGG" id="cmah:C1I91_07505"/>
<evidence type="ECO:0000256" key="12">
    <source>
        <dbReference type="ARBA" id="ARBA00061423"/>
    </source>
</evidence>
<dbReference type="RefSeq" id="WP_128212306.1">
    <property type="nucleotide sequence ID" value="NZ_CP025746.1"/>
</dbReference>
<evidence type="ECO:0000256" key="15">
    <source>
        <dbReference type="ARBA" id="ARBA00076004"/>
    </source>
</evidence>
<proteinExistence type="inferred from homology"/>
<dbReference type="Pfam" id="PF07687">
    <property type="entry name" value="M20_dimer"/>
    <property type="match status" value="1"/>
</dbReference>
<evidence type="ECO:0000256" key="13">
    <source>
        <dbReference type="ARBA" id="ARBA00071271"/>
    </source>
</evidence>
<evidence type="ECO:0000256" key="4">
    <source>
        <dbReference type="ARBA" id="ARBA00022723"/>
    </source>
</evidence>
<keyword evidence="8" id="KW-0170">Cobalt</keyword>
<protein>
    <recommendedName>
        <fullName evidence="13">Cytosol non-specific dipeptidase</fullName>
        <ecNumber evidence="10">3.4.13.18</ecNumber>
    </recommendedName>
    <alternativeName>
        <fullName evidence="16">Aminoacyl-histidine dipeptidase</fullName>
    </alternativeName>
    <alternativeName>
        <fullName evidence="15">Beta-alanyl-histidine dipeptidase</fullName>
    </alternativeName>
    <alternativeName>
        <fullName evidence="14">Carnosinase</fullName>
    </alternativeName>
    <alternativeName>
        <fullName evidence="11">Peptidase D</fullName>
    </alternativeName>
    <alternativeName>
        <fullName evidence="17">Xaa-His dipeptidase</fullName>
    </alternativeName>
</protein>
<dbReference type="FunFam" id="3.40.630.10:FF:000015">
    <property type="entry name" value="Aminoacyl-histidine dipeptidase PepD"/>
    <property type="match status" value="1"/>
</dbReference>
<evidence type="ECO:0000256" key="5">
    <source>
        <dbReference type="ARBA" id="ARBA00022801"/>
    </source>
</evidence>
<name>A0A410DQI8_9CLOT</name>
<evidence type="ECO:0000256" key="10">
    <source>
        <dbReference type="ARBA" id="ARBA00038976"/>
    </source>
</evidence>
<feature type="domain" description="Peptidase M20 dimerisation" evidence="18">
    <location>
        <begin position="208"/>
        <end position="292"/>
    </location>
</feature>
<dbReference type="GO" id="GO:0070573">
    <property type="term" value="F:metallodipeptidase activity"/>
    <property type="evidence" value="ECO:0007669"/>
    <property type="project" value="TreeGrafter"/>
</dbReference>
<accession>A0A410DQI8</accession>
<dbReference type="NCBIfam" id="TIGR01893">
    <property type="entry name" value="aa-his-dipept"/>
    <property type="match status" value="1"/>
</dbReference>
<comment type="cofactor">
    <cofactor evidence="1">
        <name>Co(2+)</name>
        <dbReference type="ChEBI" id="CHEBI:48828"/>
    </cofactor>
</comment>
<dbReference type="PANTHER" id="PTHR43501:SF1">
    <property type="entry name" value="CYTOSOL NON-SPECIFIC DIPEPTIDASE"/>
    <property type="match status" value="1"/>
</dbReference>
<dbReference type="GO" id="GO:0006508">
    <property type="term" value="P:proteolysis"/>
    <property type="evidence" value="ECO:0007669"/>
    <property type="project" value="UniProtKB-KW"/>
</dbReference>
<gene>
    <name evidence="19" type="ORF">C1I91_07505</name>
</gene>
<evidence type="ECO:0000256" key="7">
    <source>
        <dbReference type="ARBA" id="ARBA00023049"/>
    </source>
</evidence>
<dbReference type="PRINTS" id="PR00934">
    <property type="entry name" value="XHISDIPTASE"/>
</dbReference>
<keyword evidence="4" id="KW-0479">Metal-binding</keyword>
<dbReference type="EC" id="3.4.13.18" evidence="10"/>
<dbReference type="EMBL" id="CP025746">
    <property type="protein sequence ID" value="QAA31493.1"/>
    <property type="molecule type" value="Genomic_DNA"/>
</dbReference>
<dbReference type="InterPro" id="IPR011650">
    <property type="entry name" value="Peptidase_M20_dimer"/>
</dbReference>
<dbReference type="SUPFAM" id="SSF53187">
    <property type="entry name" value="Zn-dependent exopeptidases"/>
    <property type="match status" value="1"/>
</dbReference>
<dbReference type="InterPro" id="IPR002933">
    <property type="entry name" value="Peptidase_M20"/>
</dbReference>
<evidence type="ECO:0000256" key="8">
    <source>
        <dbReference type="ARBA" id="ARBA00023285"/>
    </source>
</evidence>
<evidence type="ECO:0000256" key="3">
    <source>
        <dbReference type="ARBA" id="ARBA00022670"/>
    </source>
</evidence>
<evidence type="ECO:0000256" key="2">
    <source>
        <dbReference type="ARBA" id="ARBA00001947"/>
    </source>
</evidence>
<evidence type="ECO:0000256" key="6">
    <source>
        <dbReference type="ARBA" id="ARBA00022833"/>
    </source>
</evidence>
<sequence length="485" mass="53316">MGILSHLEPSKVFYYFEEISKIPRGSGNEKEISDYLVSFAKNHNLEVIQDSSLNVIIKKPGTKGYENAPTVIIQGHMDMVCEKNKGTVHDFEKDPLKLRIEGDNVFATGTTLGSDNGIAVAYGLAILSSDDIEHPPLEVLITSDEEAGMGGAMNVSPEHISGKILLNLDSEEEGFLLVSCAGGIRNKAVLNIQWEAVKSGVAKAEVRVRGLKGGHSGMEINKERGNSNKIMGRVLKDILSEIDFNLVSTNGGSKNNAIPREHDSLIVFDGEKTEAIKEKVNKWNKILANEFKASDADVRIEFELVDLDVQKVFSKDTTKKAVELLYLLPNGVDTMSMDIPGLVQSSTNLGVVTTNGTSVEYDSATRSSVGSLKDEIIERTKTVAELLGAQFSTSADYPEWQYNPESKIRTICQDVYRKMNGKDAEILAIHAGLECGLFTERLGSDIDMISFGPNLYDVHTPNEHMSISSVKNLWDYLLNVLKEIK</sequence>
<dbReference type="AlphaFoldDB" id="A0A410DQI8"/>
<keyword evidence="6" id="KW-0862">Zinc</keyword>
<dbReference type="GO" id="GO:0046872">
    <property type="term" value="F:metal ion binding"/>
    <property type="evidence" value="ECO:0007669"/>
    <property type="project" value="UniProtKB-KW"/>
</dbReference>
<keyword evidence="3" id="KW-0645">Protease</keyword>
<dbReference type="CDD" id="cd03890">
    <property type="entry name" value="M20_pepD"/>
    <property type="match status" value="1"/>
</dbReference>
<dbReference type="Gene3D" id="3.40.630.10">
    <property type="entry name" value="Zn peptidases"/>
    <property type="match status" value="2"/>
</dbReference>
<evidence type="ECO:0000313" key="20">
    <source>
        <dbReference type="Proteomes" id="UP000286268"/>
    </source>
</evidence>
<dbReference type="FunFam" id="3.40.630.10:FF:000072">
    <property type="entry name" value="Aminoacyl-histidine dipeptidase"/>
    <property type="match status" value="1"/>
</dbReference>
<evidence type="ECO:0000256" key="1">
    <source>
        <dbReference type="ARBA" id="ARBA00001941"/>
    </source>
</evidence>
<keyword evidence="5" id="KW-0378">Hydrolase</keyword>
<dbReference type="PIRSF" id="PIRSF016599">
    <property type="entry name" value="Xaa-His_dipept"/>
    <property type="match status" value="1"/>
</dbReference>
<dbReference type="OrthoDB" id="9773892at2"/>
<comment type="catalytic activity">
    <reaction evidence="9">
        <text>Hydrolysis of dipeptides, preferentially hydrophobic dipeptides including prolyl amino acids.</text>
        <dbReference type="EC" id="3.4.13.18"/>
    </reaction>
</comment>
<reference evidence="19 20" key="1">
    <citation type="submission" date="2018-01" db="EMBL/GenBank/DDBJ databases">
        <title>Genome Sequencing and Assembly of Anaerobacter polyendosporus strain CT4.</title>
        <authorList>
            <person name="Tachaapaikoon C."/>
            <person name="Sutheeworapong S."/>
            <person name="Jenjaroenpun P."/>
            <person name="Wongsurawat T."/>
            <person name="Nookeaw I."/>
            <person name="Cheawchanlertfa P."/>
            <person name="Kosugi A."/>
            <person name="Cheevadhanarak S."/>
            <person name="Ratanakhanokchai K."/>
        </authorList>
    </citation>
    <scope>NUCLEOTIDE SEQUENCE [LARGE SCALE GENOMIC DNA]</scope>
    <source>
        <strain evidence="19 20">CT4</strain>
    </source>
</reference>
<dbReference type="PANTHER" id="PTHR43501">
    <property type="entry name" value="CYTOSOL NON-SPECIFIC DIPEPTIDASE"/>
    <property type="match status" value="1"/>
</dbReference>
<dbReference type="Proteomes" id="UP000286268">
    <property type="component" value="Chromosome"/>
</dbReference>
<evidence type="ECO:0000256" key="16">
    <source>
        <dbReference type="ARBA" id="ARBA00077688"/>
    </source>
</evidence>
<evidence type="ECO:0000256" key="14">
    <source>
        <dbReference type="ARBA" id="ARBA00075285"/>
    </source>
</evidence>
<evidence type="ECO:0000313" key="19">
    <source>
        <dbReference type="EMBL" id="QAA31493.1"/>
    </source>
</evidence>
<dbReference type="Pfam" id="PF01546">
    <property type="entry name" value="Peptidase_M20"/>
    <property type="match status" value="1"/>
</dbReference>
<organism evidence="19 20">
    <name type="scientific">Clostridium manihotivorum</name>
    <dbReference type="NCBI Taxonomy" id="2320868"/>
    <lineage>
        <taxon>Bacteria</taxon>
        <taxon>Bacillati</taxon>
        <taxon>Bacillota</taxon>
        <taxon>Clostridia</taxon>
        <taxon>Eubacteriales</taxon>
        <taxon>Clostridiaceae</taxon>
        <taxon>Clostridium</taxon>
    </lineage>
</organism>